<evidence type="ECO:0000256" key="5">
    <source>
        <dbReference type="RuleBase" id="RU369024"/>
    </source>
</evidence>
<sequence>MEKSVAISPTKRIAVVTGANKGIGLEICRQLSSNGVMVILTARDDNRGREAVKTLHDSGFSDVVFHRLDLMDPSSISSLANFIKTQFHKLDILVNNAGVSGMIVDAEDFISLNLKKNEIFGAKADMVKQVVKHTYETDELCLRTNYYGTKQVTQALIPLLLQSHSPRIVNLSSSLGQLKFLSNERAIEVLRNVDDLTEEKIDQVVKEFLEDAKEGLLENKGWPVSFSAYVVSKAALNTYTRILAKKIPKMSINAVHPGFVKTDLSFNNGEFTVEEGARGPVILALAPDGGPSGLYFYQTELSTF</sequence>
<dbReference type="CDD" id="cd05324">
    <property type="entry name" value="carb_red_PTCR-like_SDR_c"/>
    <property type="match status" value="1"/>
</dbReference>
<dbReference type="InterPro" id="IPR002347">
    <property type="entry name" value="SDR_fam"/>
</dbReference>
<dbReference type="PANTHER" id="PTHR43490">
    <property type="entry name" value="(+)-NEOMENTHOL DEHYDROGENASE"/>
    <property type="match status" value="1"/>
</dbReference>
<comment type="caution">
    <text evidence="6">The sequence shown here is derived from an EMBL/GenBank/DDBJ whole genome shotgun (WGS) entry which is preliminary data.</text>
</comment>
<dbReference type="EMBL" id="VAHF01000004">
    <property type="protein sequence ID" value="TXG63460.1"/>
    <property type="molecule type" value="Genomic_DNA"/>
</dbReference>
<dbReference type="Pfam" id="PF00106">
    <property type="entry name" value="adh_short"/>
    <property type="match status" value="1"/>
</dbReference>
<gene>
    <name evidence="6" type="ORF">EZV62_010454</name>
</gene>
<dbReference type="GO" id="GO:0016020">
    <property type="term" value="C:membrane"/>
    <property type="evidence" value="ECO:0007669"/>
    <property type="project" value="TreeGrafter"/>
</dbReference>
<dbReference type="InterPro" id="IPR036291">
    <property type="entry name" value="NAD(P)-bd_dom_sf"/>
</dbReference>
<organism evidence="6 7">
    <name type="scientific">Acer yangbiense</name>
    <dbReference type="NCBI Taxonomy" id="1000413"/>
    <lineage>
        <taxon>Eukaryota</taxon>
        <taxon>Viridiplantae</taxon>
        <taxon>Streptophyta</taxon>
        <taxon>Embryophyta</taxon>
        <taxon>Tracheophyta</taxon>
        <taxon>Spermatophyta</taxon>
        <taxon>Magnoliopsida</taxon>
        <taxon>eudicotyledons</taxon>
        <taxon>Gunneridae</taxon>
        <taxon>Pentapetalae</taxon>
        <taxon>rosids</taxon>
        <taxon>malvids</taxon>
        <taxon>Sapindales</taxon>
        <taxon>Sapindaceae</taxon>
        <taxon>Hippocastanoideae</taxon>
        <taxon>Acereae</taxon>
        <taxon>Acer</taxon>
    </lineage>
</organism>
<evidence type="ECO:0000313" key="6">
    <source>
        <dbReference type="EMBL" id="TXG63460.1"/>
    </source>
</evidence>
<keyword evidence="3 5" id="KW-0560">Oxidoreductase</keyword>
<comment type="similarity">
    <text evidence="1 4">Belongs to the short-chain dehydrogenases/reductases (SDR) family.</text>
</comment>
<dbReference type="InterPro" id="IPR020904">
    <property type="entry name" value="Sc_DH/Rdtase_CS"/>
</dbReference>
<dbReference type="AlphaFoldDB" id="A0A5C7I2P4"/>
<reference evidence="7" key="1">
    <citation type="journal article" date="2019" name="Gigascience">
        <title>De novo genome assembly of the endangered Acer yangbiense, a plant species with extremely small populations endemic to Yunnan Province, China.</title>
        <authorList>
            <person name="Yang J."/>
            <person name="Wariss H.M."/>
            <person name="Tao L."/>
            <person name="Zhang R."/>
            <person name="Yun Q."/>
            <person name="Hollingsworth P."/>
            <person name="Dao Z."/>
            <person name="Luo G."/>
            <person name="Guo H."/>
            <person name="Ma Y."/>
            <person name="Sun W."/>
        </authorList>
    </citation>
    <scope>NUCLEOTIDE SEQUENCE [LARGE SCALE GENOMIC DNA]</scope>
    <source>
        <strain evidence="7">cv. Malutang</strain>
    </source>
</reference>
<evidence type="ECO:0000256" key="1">
    <source>
        <dbReference type="ARBA" id="ARBA00006484"/>
    </source>
</evidence>
<dbReference type="InterPro" id="IPR045313">
    <property type="entry name" value="CBR1-like"/>
</dbReference>
<dbReference type="Proteomes" id="UP000323000">
    <property type="component" value="Chromosome 4"/>
</dbReference>
<proteinExistence type="inferred from homology"/>
<dbReference type="OrthoDB" id="1933717at2759"/>
<dbReference type="SUPFAM" id="SSF51735">
    <property type="entry name" value="NAD(P)-binding Rossmann-fold domains"/>
    <property type="match status" value="1"/>
</dbReference>
<evidence type="ECO:0000256" key="2">
    <source>
        <dbReference type="ARBA" id="ARBA00022857"/>
    </source>
</evidence>
<accession>A0A5C7I2P4</accession>
<dbReference type="FunFam" id="3.40.50.720:FF:000315">
    <property type="entry name" value="(+)-neomenthol dehydrogenase"/>
    <property type="match status" value="1"/>
</dbReference>
<evidence type="ECO:0000256" key="3">
    <source>
        <dbReference type="ARBA" id="ARBA00023002"/>
    </source>
</evidence>
<dbReference type="PANTHER" id="PTHR43490:SF131">
    <property type="entry name" value="SALUTARIDINE REDUCTASE-LIKE ISOFORM X2"/>
    <property type="match status" value="1"/>
</dbReference>
<protein>
    <recommendedName>
        <fullName evidence="5">Short-chain dehydrogenase/reductase</fullName>
        <ecNumber evidence="5">1.1.1.-</ecNumber>
    </recommendedName>
</protein>
<dbReference type="Gene3D" id="3.40.50.720">
    <property type="entry name" value="NAD(P)-binding Rossmann-like Domain"/>
    <property type="match status" value="1"/>
</dbReference>
<keyword evidence="7" id="KW-1185">Reference proteome</keyword>
<dbReference type="PRINTS" id="PR00080">
    <property type="entry name" value="SDRFAMILY"/>
</dbReference>
<evidence type="ECO:0000256" key="4">
    <source>
        <dbReference type="RuleBase" id="RU000363"/>
    </source>
</evidence>
<keyword evidence="2 5" id="KW-0521">NADP</keyword>
<evidence type="ECO:0000313" key="7">
    <source>
        <dbReference type="Proteomes" id="UP000323000"/>
    </source>
</evidence>
<dbReference type="EC" id="1.1.1.-" evidence="5"/>
<name>A0A5C7I2P4_9ROSI</name>
<dbReference type="GO" id="GO:0016616">
    <property type="term" value="F:oxidoreductase activity, acting on the CH-OH group of donors, NAD or NADP as acceptor"/>
    <property type="evidence" value="ECO:0007669"/>
    <property type="project" value="InterPro"/>
</dbReference>
<dbReference type="PRINTS" id="PR00081">
    <property type="entry name" value="GDHRDH"/>
</dbReference>
<dbReference type="PROSITE" id="PS00061">
    <property type="entry name" value="ADH_SHORT"/>
    <property type="match status" value="1"/>
</dbReference>